<feature type="site" description="Positions MEP for the nucleophilic attack" evidence="14">
    <location>
        <position position="228"/>
    </location>
</feature>
<dbReference type="GO" id="GO:0050518">
    <property type="term" value="F:2-C-methyl-D-erythritol 4-phosphate cytidylyltransferase activity"/>
    <property type="evidence" value="ECO:0007669"/>
    <property type="project" value="UniProtKB-UniRule"/>
</dbReference>
<dbReference type="InterPro" id="IPR034683">
    <property type="entry name" value="IspD/TarI"/>
</dbReference>
<dbReference type="STRING" id="399736.SAMN04489720_0817"/>
<keyword evidence="12 14" id="KW-0456">Lyase</keyword>
<feature type="binding site" evidence="14">
    <location>
        <position position="259"/>
    </location>
    <ligand>
        <name>a divalent metal cation</name>
        <dbReference type="ChEBI" id="CHEBI:60240"/>
    </ligand>
</feature>
<proteinExistence type="inferred from homology"/>
<dbReference type="NCBIfam" id="TIGR00151">
    <property type="entry name" value="ispF"/>
    <property type="match status" value="1"/>
</dbReference>
<feature type="binding site" evidence="14">
    <location>
        <position position="291"/>
    </location>
    <ligand>
        <name>a divalent metal cation</name>
        <dbReference type="ChEBI" id="CHEBI:60240"/>
    </ligand>
</feature>
<evidence type="ECO:0000256" key="11">
    <source>
        <dbReference type="ARBA" id="ARBA00023229"/>
    </source>
</evidence>
<dbReference type="SUPFAM" id="SSF53448">
    <property type="entry name" value="Nucleotide-diphospho-sugar transferases"/>
    <property type="match status" value="1"/>
</dbReference>
<dbReference type="Pfam" id="PF02542">
    <property type="entry name" value="YgbB"/>
    <property type="match status" value="1"/>
</dbReference>
<comment type="catalytic activity">
    <reaction evidence="2 14">
        <text>2-C-methyl-D-erythritol 4-phosphate + CTP + H(+) = 4-CDP-2-C-methyl-D-erythritol + diphosphate</text>
        <dbReference type="Rhea" id="RHEA:13429"/>
        <dbReference type="ChEBI" id="CHEBI:15378"/>
        <dbReference type="ChEBI" id="CHEBI:33019"/>
        <dbReference type="ChEBI" id="CHEBI:37563"/>
        <dbReference type="ChEBI" id="CHEBI:57823"/>
        <dbReference type="ChEBI" id="CHEBI:58262"/>
        <dbReference type="EC" id="2.7.7.60"/>
    </reaction>
</comment>
<comment type="pathway">
    <text evidence="4 14">Isoprenoid biosynthesis; isopentenyl diphosphate biosynthesis via DXP pathway; isopentenyl diphosphate from 1-deoxy-D-xylulose 5-phosphate: step 4/6.</text>
</comment>
<dbReference type="InterPro" id="IPR026596">
    <property type="entry name" value="IspD/F"/>
</dbReference>
<comment type="similarity">
    <text evidence="14">In the C-terminal section; belongs to the IspF family.</text>
</comment>
<organism evidence="16 17">
    <name type="scientific">Agrococcus jejuensis</name>
    <dbReference type="NCBI Taxonomy" id="399736"/>
    <lineage>
        <taxon>Bacteria</taxon>
        <taxon>Bacillati</taxon>
        <taxon>Actinomycetota</taxon>
        <taxon>Actinomycetes</taxon>
        <taxon>Micrococcales</taxon>
        <taxon>Microbacteriaceae</taxon>
        <taxon>Agrococcus</taxon>
    </lineage>
</organism>
<comment type="similarity">
    <text evidence="14">In the N-terminal section; belongs to the IspD/TarI cytidylyltransferase family. IspD subfamily.</text>
</comment>
<dbReference type="Pfam" id="PF01128">
    <property type="entry name" value="IspD"/>
    <property type="match status" value="1"/>
</dbReference>
<evidence type="ECO:0000256" key="12">
    <source>
        <dbReference type="ARBA" id="ARBA00023239"/>
    </source>
</evidence>
<feature type="region of interest" description="2-C-methyl-D-erythritol 2,4-cyclodiphosphate synthase" evidence="14">
    <location>
        <begin position="251"/>
        <end position="413"/>
    </location>
</feature>
<dbReference type="UniPathway" id="UPA00056">
    <property type="reaction ID" value="UER00093"/>
</dbReference>
<dbReference type="InterPro" id="IPR003526">
    <property type="entry name" value="MECDP_synthase"/>
</dbReference>
<dbReference type="GO" id="GO:0046872">
    <property type="term" value="F:metal ion binding"/>
    <property type="evidence" value="ECO:0007669"/>
    <property type="project" value="UniProtKB-KW"/>
</dbReference>
<evidence type="ECO:0000256" key="14">
    <source>
        <dbReference type="HAMAP-Rule" id="MF_01520"/>
    </source>
</evidence>
<accession>A0A1G8BAR5</accession>
<comment type="function">
    <text evidence="14">Bifunctional enzyme that catalyzes the formation of 4-diphosphocytidyl-2-C-methyl-D-erythritol from CTP and 2-C-methyl-D-erythritol 4-phosphate (MEP) (IspD), and catalyzes the conversion of 4-diphosphocytidyl-2-C-methyl-D-erythritol 2-phosphate (CDP-ME2P) to 2-C-methyl-D-erythritol 2,4-cyclodiphosphate (ME-CPP) with a corresponding release of cytidine 5-monophosphate (CMP) (IspF).</text>
</comment>
<evidence type="ECO:0000313" key="17">
    <source>
        <dbReference type="Proteomes" id="UP000198822"/>
    </source>
</evidence>
<dbReference type="Proteomes" id="UP000198822">
    <property type="component" value="Chromosome I"/>
</dbReference>
<feature type="site" description="Positions MEP for the nucleophilic attack" evidence="14">
    <location>
        <position position="175"/>
    </location>
</feature>
<dbReference type="PROSITE" id="PS01350">
    <property type="entry name" value="ISPF"/>
    <property type="match status" value="1"/>
</dbReference>
<comment type="pathway">
    <text evidence="5 14">Isoprenoid biosynthesis; isopentenyl diphosphate biosynthesis via DXP pathway; isopentenyl diphosphate from 1-deoxy-D-xylulose 5-phosphate: step 2/6.</text>
</comment>
<feature type="binding site" evidence="14">
    <location>
        <position position="388"/>
    </location>
    <ligand>
        <name>4-CDP-2-C-methyl-D-erythritol 2-phosphate</name>
        <dbReference type="ChEBI" id="CHEBI:57919"/>
    </ligand>
</feature>
<dbReference type="InterPro" id="IPR001228">
    <property type="entry name" value="IspD"/>
</dbReference>
<dbReference type="PROSITE" id="PS01295">
    <property type="entry name" value="ISPD"/>
    <property type="match status" value="1"/>
</dbReference>
<gene>
    <name evidence="14" type="primary">ispDF</name>
    <name evidence="16" type="ORF">SAMN04489720_0817</name>
</gene>
<dbReference type="EMBL" id="LT629695">
    <property type="protein sequence ID" value="SDH30268.1"/>
    <property type="molecule type" value="Genomic_DNA"/>
</dbReference>
<dbReference type="SUPFAM" id="SSF69765">
    <property type="entry name" value="IpsF-like"/>
    <property type="match status" value="1"/>
</dbReference>
<evidence type="ECO:0000256" key="9">
    <source>
        <dbReference type="ARBA" id="ARBA00022695"/>
    </source>
</evidence>
<evidence type="ECO:0000256" key="13">
    <source>
        <dbReference type="ARBA" id="ARBA00023268"/>
    </source>
</evidence>
<evidence type="ECO:0000256" key="4">
    <source>
        <dbReference type="ARBA" id="ARBA00004709"/>
    </source>
</evidence>
<dbReference type="CDD" id="cd02516">
    <property type="entry name" value="CDP-ME_synthetase"/>
    <property type="match status" value="1"/>
</dbReference>
<evidence type="ECO:0000256" key="1">
    <source>
        <dbReference type="ARBA" id="ARBA00000200"/>
    </source>
</evidence>
<evidence type="ECO:0000256" key="5">
    <source>
        <dbReference type="ARBA" id="ARBA00004787"/>
    </source>
</evidence>
<feature type="site" description="Transition state stabilizer" evidence="14">
    <location>
        <position position="379"/>
    </location>
</feature>
<dbReference type="HAMAP" id="MF_01520">
    <property type="entry name" value="IspDF"/>
    <property type="match status" value="1"/>
</dbReference>
<feature type="binding site" evidence="14">
    <location>
        <begin position="257"/>
        <end position="259"/>
    </location>
    <ligand>
        <name>4-CDP-2-C-methyl-D-erythritol 2-phosphate</name>
        <dbReference type="ChEBI" id="CHEBI:57919"/>
    </ligand>
</feature>
<keyword evidence="17" id="KW-1185">Reference proteome</keyword>
<comment type="caution">
    <text evidence="14">Lacks conserved residue(s) required for the propagation of feature annotation.</text>
</comment>
<protein>
    <recommendedName>
        <fullName evidence="14">Bifunctional enzyme IspD/IspF</fullName>
    </recommendedName>
    <domain>
        <recommendedName>
            <fullName evidence="14">2-C-methyl-D-erythritol 4-phosphate cytidylyltransferase</fullName>
            <ecNumber evidence="14">2.7.7.60</ecNumber>
        </recommendedName>
        <alternativeName>
            <fullName evidence="14">4-diphosphocytidyl-2C-methyl-D-erythritol synthase</fullName>
        </alternativeName>
        <alternativeName>
            <fullName evidence="14">MEP cytidylyltransferase</fullName>
            <shortName evidence="14">MCT</shortName>
        </alternativeName>
    </domain>
    <domain>
        <recommendedName>
            <fullName evidence="14">2-C-methyl-D-erythritol 2,4-cyclodiphosphate synthase</fullName>
            <shortName evidence="14">MECDP-synthase</shortName>
            <shortName evidence="14">MECPP-synthase</shortName>
            <shortName evidence="14">MECPS</shortName>
            <ecNumber evidence="14">4.6.1.12</ecNumber>
        </recommendedName>
    </domain>
</protein>
<evidence type="ECO:0000259" key="15">
    <source>
        <dbReference type="Pfam" id="PF02542"/>
    </source>
</evidence>
<keyword evidence="10 14" id="KW-0479">Metal-binding</keyword>
<evidence type="ECO:0000256" key="3">
    <source>
        <dbReference type="ARBA" id="ARBA00001968"/>
    </source>
</evidence>
<evidence type="ECO:0000256" key="7">
    <source>
        <dbReference type="ARBA" id="ARBA00009789"/>
    </source>
</evidence>
<feature type="binding site" evidence="14">
    <location>
        <position position="257"/>
    </location>
    <ligand>
        <name>a divalent metal cation</name>
        <dbReference type="ChEBI" id="CHEBI:60240"/>
    </ligand>
</feature>
<keyword evidence="11 14" id="KW-0414">Isoprene biosynthesis</keyword>
<dbReference type="PANTHER" id="PTHR43181:SF1">
    <property type="entry name" value="2-C-METHYL-D-ERYTHRITOL 2,4-CYCLODIPHOSPHATE SYNTHASE, CHLOROPLASTIC"/>
    <property type="match status" value="1"/>
</dbReference>
<keyword evidence="9 14" id="KW-0548">Nucleotidyltransferase</keyword>
<comment type="cofactor">
    <cofactor evidence="3 14">
        <name>a divalent metal cation</name>
        <dbReference type="ChEBI" id="CHEBI:60240"/>
    </cofactor>
</comment>
<evidence type="ECO:0000313" key="16">
    <source>
        <dbReference type="EMBL" id="SDH30268.1"/>
    </source>
</evidence>
<dbReference type="InterPro" id="IPR018294">
    <property type="entry name" value="ISPD_synthase_CS"/>
</dbReference>
<dbReference type="FunFam" id="3.30.1330.50:FF:000003">
    <property type="entry name" value="2-C-methyl-D-erythritol 2,4-cyclodiphosphate synthase"/>
    <property type="match status" value="1"/>
</dbReference>
<comment type="catalytic activity">
    <reaction evidence="1 14">
        <text>4-CDP-2-C-methyl-D-erythritol 2-phosphate = 2-C-methyl-D-erythritol 2,4-cyclic diphosphate + CMP</text>
        <dbReference type="Rhea" id="RHEA:23864"/>
        <dbReference type="ChEBI" id="CHEBI:57919"/>
        <dbReference type="ChEBI" id="CHEBI:58483"/>
        <dbReference type="ChEBI" id="CHEBI:60377"/>
        <dbReference type="EC" id="4.6.1.12"/>
    </reaction>
</comment>
<dbReference type="Gene3D" id="3.90.550.10">
    <property type="entry name" value="Spore Coat Polysaccharide Biosynthesis Protein SpsA, Chain A"/>
    <property type="match status" value="1"/>
</dbReference>
<feature type="site" description="Transition state stabilizer" evidence="14">
    <location>
        <position position="40"/>
    </location>
</feature>
<dbReference type="AlphaFoldDB" id="A0A1G8BAR5"/>
<dbReference type="EC" id="2.7.7.60" evidence="14"/>
<keyword evidence="8 14" id="KW-0808">Transferase</keyword>
<dbReference type="OrthoDB" id="9802561at2"/>
<sequence length="413" mass="43100">MRGATRRVERVTDSTAPAPTVAVILLAAGEGLRLGRGEPKAFVHLAGRPILAHALESLAGMRAHPQIVLAVPPSHEAIARELLRGVPGLDAEHATIVVGGASRQASVRIALAHLAPSIATVLVHDAARPLTPAVIFDSVAAEVERTGEGVITGLAVSDTIKRLGPDDRVAETLDRSQLTAVQTPQGFPRAWLEEGHARATEDHTDDAALVSDLGMPVRVIAGDQLASKITTTWELRRTEEMLQRDPASTIRVGTGTDVHAFHPDAELWLGGLLWPGEAGLAGHSDGDVVAHAICDAMLSAVRLGDVGEVFGTSDPRLEGARGDVFLAETLQLVHEHGYELVNVSVQVVGERPRISSRRREVEAHLSAVLGASVSVAGTTSDALGFTGRGEGVAAIATALVRAATSQPAGPHGA</sequence>
<dbReference type="InterPro" id="IPR036571">
    <property type="entry name" value="MECDP_synthase_sf"/>
</dbReference>
<evidence type="ECO:0000256" key="2">
    <source>
        <dbReference type="ARBA" id="ARBA00001282"/>
    </source>
</evidence>
<feature type="site" description="Transition state stabilizer" evidence="14">
    <location>
        <position position="33"/>
    </location>
</feature>
<dbReference type="NCBIfam" id="TIGR00453">
    <property type="entry name" value="ispD"/>
    <property type="match status" value="1"/>
</dbReference>
<evidence type="ECO:0000256" key="6">
    <source>
        <dbReference type="ARBA" id="ARBA00008480"/>
    </source>
</evidence>
<dbReference type="GO" id="GO:0008685">
    <property type="term" value="F:2-C-methyl-D-erythritol 2,4-cyclodiphosphate synthase activity"/>
    <property type="evidence" value="ECO:0007669"/>
    <property type="project" value="UniProtKB-UniRule"/>
</dbReference>
<dbReference type="PANTHER" id="PTHR43181">
    <property type="entry name" value="2-C-METHYL-D-ERYTHRITOL 2,4-CYCLODIPHOSPHATE SYNTHASE, CHLOROPLASTIC"/>
    <property type="match status" value="1"/>
</dbReference>
<reference evidence="17" key="1">
    <citation type="submission" date="2016-10" db="EMBL/GenBank/DDBJ databases">
        <authorList>
            <person name="Varghese N."/>
            <person name="Submissions S."/>
        </authorList>
    </citation>
    <scope>NUCLEOTIDE SEQUENCE [LARGE SCALE GENOMIC DNA]</scope>
    <source>
        <strain evidence="17">DSM 22002</strain>
    </source>
</reference>
<dbReference type="CDD" id="cd00554">
    <property type="entry name" value="MECDP_synthase"/>
    <property type="match status" value="1"/>
</dbReference>
<feature type="binding site" evidence="14">
    <location>
        <begin position="283"/>
        <end position="284"/>
    </location>
    <ligand>
        <name>4-CDP-2-C-methyl-D-erythritol 2-phosphate</name>
        <dbReference type="ChEBI" id="CHEBI:57919"/>
    </ligand>
</feature>
<feature type="binding site" evidence="14">
    <location>
        <begin position="378"/>
        <end position="381"/>
    </location>
    <ligand>
        <name>4-CDP-2-C-methyl-D-erythritol 2-phosphate</name>
        <dbReference type="ChEBI" id="CHEBI:57919"/>
    </ligand>
</feature>
<dbReference type="EC" id="4.6.1.12" evidence="14"/>
<feature type="site" description="Transition state stabilizer" evidence="14">
    <location>
        <position position="283"/>
    </location>
</feature>
<dbReference type="GO" id="GO:0019288">
    <property type="term" value="P:isopentenyl diphosphate biosynthetic process, methylerythritol 4-phosphate pathway"/>
    <property type="evidence" value="ECO:0007669"/>
    <property type="project" value="UniProtKB-UniRule"/>
</dbReference>
<dbReference type="FunFam" id="3.90.550.10:FF:000003">
    <property type="entry name" value="2-C-methyl-D-erythritol 4-phosphate cytidylyltransferase"/>
    <property type="match status" value="1"/>
</dbReference>
<feature type="region of interest" description="2-C-methyl-D-erythritol 4-phosphate cytidylyltransferase" evidence="14">
    <location>
        <begin position="1"/>
        <end position="250"/>
    </location>
</feature>
<evidence type="ECO:0000256" key="10">
    <source>
        <dbReference type="ARBA" id="ARBA00022723"/>
    </source>
</evidence>
<feature type="binding site" evidence="14">
    <location>
        <position position="385"/>
    </location>
    <ligand>
        <name>4-CDP-2-C-methyl-D-erythritol 2-phosphate</name>
        <dbReference type="ChEBI" id="CHEBI:57919"/>
    </ligand>
</feature>
<comment type="similarity">
    <text evidence="6">Belongs to the IspF family.</text>
</comment>
<dbReference type="InterPro" id="IPR029044">
    <property type="entry name" value="Nucleotide-diphossugar_trans"/>
</dbReference>
<feature type="domain" description="2-C-methyl-D-erythritol 2,4-cyclodiphosphate synthase" evidence="15">
    <location>
        <begin position="250"/>
        <end position="400"/>
    </location>
</feature>
<dbReference type="Gene3D" id="3.30.1330.50">
    <property type="entry name" value="2-C-methyl-D-erythritol 2,4-cyclodiphosphate synthase"/>
    <property type="match status" value="1"/>
</dbReference>
<keyword evidence="13 14" id="KW-0511">Multifunctional enzyme</keyword>
<dbReference type="GO" id="GO:0016114">
    <property type="term" value="P:terpenoid biosynthetic process"/>
    <property type="evidence" value="ECO:0007669"/>
    <property type="project" value="InterPro"/>
</dbReference>
<dbReference type="HAMAP" id="MF_00107">
    <property type="entry name" value="IspF"/>
    <property type="match status" value="1"/>
</dbReference>
<comment type="similarity">
    <text evidence="7">Belongs to the IspD/TarI cytidylyltransferase family. IspD subfamily.</text>
</comment>
<evidence type="ECO:0000256" key="8">
    <source>
        <dbReference type="ARBA" id="ARBA00022679"/>
    </source>
</evidence>
<dbReference type="InterPro" id="IPR020555">
    <property type="entry name" value="MECDP_synthase_CS"/>
</dbReference>
<name>A0A1G8BAR5_9MICO</name>